<evidence type="ECO:0000256" key="1">
    <source>
        <dbReference type="SAM" id="Phobius"/>
    </source>
</evidence>
<dbReference type="OrthoDB" id="5520599at2"/>
<feature type="transmembrane region" description="Helical" evidence="1">
    <location>
        <begin position="158"/>
        <end position="176"/>
    </location>
</feature>
<gene>
    <name evidence="2" type="ORF">AKJ09_10530</name>
</gene>
<protein>
    <submittedName>
        <fullName evidence="2">Uncharacterized protein</fullName>
    </submittedName>
</protein>
<evidence type="ECO:0000313" key="2">
    <source>
        <dbReference type="EMBL" id="AKV03867.1"/>
    </source>
</evidence>
<keyword evidence="1" id="KW-0812">Transmembrane</keyword>
<feature type="transmembrane region" description="Helical" evidence="1">
    <location>
        <begin position="33"/>
        <end position="57"/>
    </location>
</feature>
<evidence type="ECO:0000313" key="3">
    <source>
        <dbReference type="Proteomes" id="UP000064967"/>
    </source>
</evidence>
<dbReference type="KEGG" id="llu:AKJ09_10530"/>
<dbReference type="RefSeq" id="WP_146654565.1">
    <property type="nucleotide sequence ID" value="NZ_CP012333.1"/>
</dbReference>
<feature type="transmembrane region" description="Helical" evidence="1">
    <location>
        <begin position="77"/>
        <end position="97"/>
    </location>
</feature>
<feature type="transmembrane region" description="Helical" evidence="1">
    <location>
        <begin position="109"/>
        <end position="128"/>
    </location>
</feature>
<keyword evidence="3" id="KW-1185">Reference proteome</keyword>
<dbReference type="STRING" id="1391654.AKJ09_10530"/>
<proteinExistence type="predicted"/>
<sequence length="184" mass="19483">MPLPFAIPVGLLVGMTLAWLARSELARSEVPLVLARPFLVALGLSVLVFAPVVGYFAAFHGDWAYLYLVRWNRVPSALDLAFVLVAAAQIPLGFALASPWAIAKRSSRFLTASAIALGVVLAASAVTARRLGVSATYAQYQGGFGAVPIGRSPLGRGVLLSWAVLAAGYAWTAHVLRSARSRRP</sequence>
<organism evidence="2 3">
    <name type="scientific">Labilithrix luteola</name>
    <dbReference type="NCBI Taxonomy" id="1391654"/>
    <lineage>
        <taxon>Bacteria</taxon>
        <taxon>Pseudomonadati</taxon>
        <taxon>Myxococcota</taxon>
        <taxon>Polyangia</taxon>
        <taxon>Polyangiales</taxon>
        <taxon>Labilitrichaceae</taxon>
        <taxon>Labilithrix</taxon>
    </lineage>
</organism>
<accession>A0A0K1QDY4</accession>
<dbReference type="EMBL" id="CP012333">
    <property type="protein sequence ID" value="AKV03867.1"/>
    <property type="molecule type" value="Genomic_DNA"/>
</dbReference>
<keyword evidence="1" id="KW-1133">Transmembrane helix</keyword>
<reference evidence="2 3" key="1">
    <citation type="submission" date="2015-08" db="EMBL/GenBank/DDBJ databases">
        <authorList>
            <person name="Babu N.S."/>
            <person name="Beckwith C.J."/>
            <person name="Beseler K.G."/>
            <person name="Brison A."/>
            <person name="Carone J.V."/>
            <person name="Caskin T.P."/>
            <person name="Diamond M."/>
            <person name="Durham M.E."/>
            <person name="Foxe J.M."/>
            <person name="Go M."/>
            <person name="Henderson B.A."/>
            <person name="Jones I.B."/>
            <person name="McGettigan J.A."/>
            <person name="Micheletti S.J."/>
            <person name="Nasrallah M.E."/>
            <person name="Ortiz D."/>
            <person name="Piller C.R."/>
            <person name="Privatt S.R."/>
            <person name="Schneider S.L."/>
            <person name="Sharp S."/>
            <person name="Smith T.C."/>
            <person name="Stanton J.D."/>
            <person name="Ullery H.E."/>
            <person name="Wilson R.J."/>
            <person name="Serrano M.G."/>
            <person name="Buck G."/>
            <person name="Lee V."/>
            <person name="Wang Y."/>
            <person name="Carvalho R."/>
            <person name="Voegtly L."/>
            <person name="Shi R."/>
            <person name="Duckworth R."/>
            <person name="Johnson A."/>
            <person name="Loviza R."/>
            <person name="Walstead R."/>
            <person name="Shah Z."/>
            <person name="Kiflezghi M."/>
            <person name="Wade K."/>
            <person name="Ball S.L."/>
            <person name="Bradley K.W."/>
            <person name="Asai D.J."/>
            <person name="Bowman C.A."/>
            <person name="Russell D.A."/>
            <person name="Pope W.H."/>
            <person name="Jacobs-Sera D."/>
            <person name="Hendrix R.W."/>
            <person name="Hatfull G.F."/>
        </authorList>
    </citation>
    <scope>NUCLEOTIDE SEQUENCE [LARGE SCALE GENOMIC DNA]</scope>
    <source>
        <strain evidence="2 3">DSM 27648</strain>
    </source>
</reference>
<feature type="transmembrane region" description="Helical" evidence="1">
    <location>
        <begin position="6"/>
        <end position="21"/>
    </location>
</feature>
<dbReference type="Proteomes" id="UP000064967">
    <property type="component" value="Chromosome"/>
</dbReference>
<dbReference type="AlphaFoldDB" id="A0A0K1QDY4"/>
<keyword evidence="1" id="KW-0472">Membrane</keyword>
<name>A0A0K1QDY4_9BACT</name>